<dbReference type="PANTHER" id="PTHR46238">
    <property type="entry name" value="REVERSE TRANSCRIPTASE DOMAIN-CONTAINING PROTEIN"/>
    <property type="match status" value="1"/>
</dbReference>
<evidence type="ECO:0000256" key="1">
    <source>
        <dbReference type="SAM" id="MobiDB-lite"/>
    </source>
</evidence>
<feature type="region of interest" description="Disordered" evidence="1">
    <location>
        <begin position="26"/>
        <end position="52"/>
    </location>
</feature>
<keyword evidence="2" id="KW-1185">Reference proteome</keyword>
<organism evidence="2 3">
    <name type="scientific">Nicotiana sylvestris</name>
    <name type="common">Wood tobacco</name>
    <name type="synonym">South American tobacco</name>
    <dbReference type="NCBI Taxonomy" id="4096"/>
    <lineage>
        <taxon>Eukaryota</taxon>
        <taxon>Viridiplantae</taxon>
        <taxon>Streptophyta</taxon>
        <taxon>Embryophyta</taxon>
        <taxon>Tracheophyta</taxon>
        <taxon>Spermatophyta</taxon>
        <taxon>Magnoliopsida</taxon>
        <taxon>eudicotyledons</taxon>
        <taxon>Gunneridae</taxon>
        <taxon>Pentapetalae</taxon>
        <taxon>asterids</taxon>
        <taxon>lamiids</taxon>
        <taxon>Solanales</taxon>
        <taxon>Solanaceae</taxon>
        <taxon>Nicotianoideae</taxon>
        <taxon>Nicotianeae</taxon>
        <taxon>Nicotiana</taxon>
    </lineage>
</organism>
<reference evidence="2" key="1">
    <citation type="journal article" date="2013" name="Genome Biol.">
        <title>Reference genomes and transcriptomes of Nicotiana sylvestris and Nicotiana tomentosiformis.</title>
        <authorList>
            <person name="Sierro N."/>
            <person name="Battey J.N."/>
            <person name="Ouadi S."/>
            <person name="Bovet L."/>
            <person name="Goepfert S."/>
            <person name="Bakaher N."/>
            <person name="Peitsch M.C."/>
            <person name="Ivanov N.V."/>
        </authorList>
    </citation>
    <scope>NUCLEOTIDE SEQUENCE [LARGE SCALE GENOMIC DNA]</scope>
</reference>
<dbReference type="PANTHER" id="PTHR46238:SF8">
    <property type="entry name" value="ENDONUCLEASE_EXONUCLEASE_PHOSPHATASE DOMAIN-CONTAINING PROTEIN"/>
    <property type="match status" value="1"/>
</dbReference>
<accession>A0A1U7WWS4</accession>
<feature type="compositionally biased region" description="Basic and acidic residues" evidence="1">
    <location>
        <begin position="42"/>
        <end position="52"/>
    </location>
</feature>
<sequence length="237" mass="27549">MTRSCSKEVIPYDPEVEKRLRQLRKEKEVTRKFTGQSSSQENMDKNGEEEAATRAAVEEALRADETIDGNRRRRFNLNRYLIEDEFENNIPRRTPNNAIGGPLMKKTPEEIVAIINGSGPHLERTTFGPYTHEDHTESPLFQDKIRNEVIQEKVCVAPMDDKMRESRLRLFGHGQRRSPDAPVRRCERLDLAGTRIGRGRPKKYWGEVSRRDMTLLQISEDMTLDRKVWKSSIRVVN</sequence>
<protein>
    <submittedName>
        <fullName evidence="3">Uncharacterized protein LOC104230602</fullName>
    </submittedName>
</protein>
<dbReference type="STRING" id="4096.A0A1U7WWS4"/>
<evidence type="ECO:0000313" key="2">
    <source>
        <dbReference type="Proteomes" id="UP000189701"/>
    </source>
</evidence>
<name>A0A1U7WWS4_NICSY</name>
<dbReference type="Proteomes" id="UP000189701">
    <property type="component" value="Unplaced"/>
</dbReference>
<evidence type="ECO:0000313" key="3">
    <source>
        <dbReference type="RefSeq" id="XP_009781756.1"/>
    </source>
</evidence>
<proteinExistence type="predicted"/>
<dbReference type="AlphaFoldDB" id="A0A1U7WWS4"/>
<gene>
    <name evidence="3" type="primary">LOC104230602</name>
</gene>
<reference evidence="3" key="2">
    <citation type="submission" date="2025-08" db="UniProtKB">
        <authorList>
            <consortium name="RefSeq"/>
        </authorList>
    </citation>
    <scope>IDENTIFICATION</scope>
    <source>
        <tissue evidence="3">Leaf</tissue>
    </source>
</reference>
<dbReference type="RefSeq" id="XP_009781756.1">
    <property type="nucleotide sequence ID" value="XM_009783454.1"/>
</dbReference>